<dbReference type="KEGG" id="rde:RD1_0591"/>
<dbReference type="EMBL" id="CP000362">
    <property type="protein sequence ID" value="ABG30292.1"/>
    <property type="molecule type" value="Genomic_DNA"/>
</dbReference>
<evidence type="ECO:0000313" key="2">
    <source>
        <dbReference type="Proteomes" id="UP000007029"/>
    </source>
</evidence>
<dbReference type="HOGENOM" id="CLU_3011474_0_0_5"/>
<sequence length="56" mass="6799">MASETDEQLPLVFINDVQRPERFFLVRPSLHEVLRPNMIMTFRWQMIAWTIIEPVR</sequence>
<gene>
    <name evidence="1" type="ordered locus">RD1_0591</name>
</gene>
<protein>
    <submittedName>
        <fullName evidence="1">Uncharacterized protein</fullName>
    </submittedName>
</protein>
<accession>Q16CK1</accession>
<dbReference type="Proteomes" id="UP000007029">
    <property type="component" value="Chromosome"/>
</dbReference>
<evidence type="ECO:0000313" key="1">
    <source>
        <dbReference type="EMBL" id="ABG30292.1"/>
    </source>
</evidence>
<dbReference type="RefSeq" id="WP_011566914.1">
    <property type="nucleotide sequence ID" value="NZ_FOOO01000001.1"/>
</dbReference>
<proteinExistence type="predicted"/>
<name>Q16CK1_ROSDO</name>
<reference evidence="1 2" key="1">
    <citation type="journal article" date="2007" name="J. Bacteriol.">
        <title>The complete genome sequence of Roseobacter denitrificans reveals a mixotrophic rather than photosynthetic metabolism.</title>
        <authorList>
            <person name="Swingley W.D."/>
            <person name="Sadekar S."/>
            <person name="Mastrian S.D."/>
            <person name="Matthies H.J."/>
            <person name="Hao J."/>
            <person name="Ramos H."/>
            <person name="Acharya C.R."/>
            <person name="Conrad A.L."/>
            <person name="Taylor H.L."/>
            <person name="Dejesa L.C."/>
            <person name="Shah M.K."/>
            <person name="O'huallachain M.E."/>
            <person name="Lince M.T."/>
            <person name="Blankenship R.E."/>
            <person name="Beatty J.T."/>
            <person name="Touchman J.W."/>
        </authorList>
    </citation>
    <scope>NUCLEOTIDE SEQUENCE [LARGE SCALE GENOMIC DNA]</scope>
    <source>
        <strain evidence="2">ATCC 33942 / OCh 114</strain>
    </source>
</reference>
<keyword evidence="2" id="KW-1185">Reference proteome</keyword>
<organism evidence="1 2">
    <name type="scientific">Roseobacter denitrificans (strain ATCC 33942 / OCh 114)</name>
    <name type="common">Erythrobacter sp. (strain OCh 114)</name>
    <name type="synonym">Roseobacter denitrificans</name>
    <dbReference type="NCBI Taxonomy" id="375451"/>
    <lineage>
        <taxon>Bacteria</taxon>
        <taxon>Pseudomonadati</taxon>
        <taxon>Pseudomonadota</taxon>
        <taxon>Alphaproteobacteria</taxon>
        <taxon>Rhodobacterales</taxon>
        <taxon>Roseobacteraceae</taxon>
        <taxon>Roseobacter</taxon>
    </lineage>
</organism>
<dbReference type="AlphaFoldDB" id="Q16CK1"/>